<keyword evidence="2" id="KW-1003">Cell membrane</keyword>
<dbReference type="Proteomes" id="UP001160142">
    <property type="component" value="Unassembled WGS sequence"/>
</dbReference>
<evidence type="ECO:0000256" key="7">
    <source>
        <dbReference type="SAM" id="Phobius"/>
    </source>
</evidence>
<accession>A0ABT6KQ39</accession>
<dbReference type="InterPro" id="IPR000326">
    <property type="entry name" value="PAP2/HPO"/>
</dbReference>
<feature type="transmembrane region" description="Helical" evidence="7">
    <location>
        <begin position="64"/>
        <end position="87"/>
    </location>
</feature>
<evidence type="ECO:0000259" key="8">
    <source>
        <dbReference type="SMART" id="SM00014"/>
    </source>
</evidence>
<dbReference type="RefSeq" id="WP_322134376.1">
    <property type="nucleotide sequence ID" value="NZ_CP085036.1"/>
</dbReference>
<proteinExistence type="predicted"/>
<keyword evidence="5 7" id="KW-1133">Transmembrane helix</keyword>
<evidence type="ECO:0000313" key="9">
    <source>
        <dbReference type="EMBL" id="MDH6182086.1"/>
    </source>
</evidence>
<dbReference type="SMART" id="SM00014">
    <property type="entry name" value="acidPPc"/>
    <property type="match status" value="1"/>
</dbReference>
<evidence type="ECO:0000256" key="5">
    <source>
        <dbReference type="ARBA" id="ARBA00022989"/>
    </source>
</evidence>
<evidence type="ECO:0000256" key="3">
    <source>
        <dbReference type="ARBA" id="ARBA00022692"/>
    </source>
</evidence>
<dbReference type="PANTHER" id="PTHR14969">
    <property type="entry name" value="SPHINGOSINE-1-PHOSPHATE PHOSPHOHYDROLASE"/>
    <property type="match status" value="1"/>
</dbReference>
<keyword evidence="4" id="KW-0378">Hydrolase</keyword>
<keyword evidence="10" id="KW-1185">Reference proteome</keyword>
<keyword evidence="3 7" id="KW-0812">Transmembrane</keyword>
<feature type="transmembrane region" description="Helical" evidence="7">
    <location>
        <begin position="94"/>
        <end position="114"/>
    </location>
</feature>
<dbReference type="Pfam" id="PF01569">
    <property type="entry name" value="PAP2"/>
    <property type="match status" value="1"/>
</dbReference>
<reference evidence="9 10" key="1">
    <citation type="submission" date="2023-04" db="EMBL/GenBank/DDBJ databases">
        <title>Genome Encyclopedia of Bacteria and Archaea VI: Functional Genomics of Type Strains.</title>
        <authorList>
            <person name="Whitman W."/>
        </authorList>
    </citation>
    <scope>NUCLEOTIDE SEQUENCE [LARGE SCALE GENOMIC DNA]</scope>
    <source>
        <strain evidence="9 10">SG_E_30_P1</strain>
    </source>
</reference>
<evidence type="ECO:0000256" key="4">
    <source>
        <dbReference type="ARBA" id="ARBA00022801"/>
    </source>
</evidence>
<sequence>MMRSTPTAGSRGLTVTGLIGILVVVVSALLLGVSGGGATGIDIVWFDVLAAHRWQPLESAALALNYVGGTLSMTIVTIVVVVVLLVLRRVREAIVIGGSVAIATAISTMIKLSLGRPRPPGALAEVETSSFPSGHTTAAAALTIAVALLVDRLWMWVLAVAWVLAMAFSRTYLLVHWATDVTAGAILGASVALVVFAAVQGLLARRARVTPSAAV</sequence>
<dbReference type="EMBL" id="JARXVQ010000001">
    <property type="protein sequence ID" value="MDH6182086.1"/>
    <property type="molecule type" value="Genomic_DNA"/>
</dbReference>
<dbReference type="SUPFAM" id="SSF48317">
    <property type="entry name" value="Acid phosphatase/Vanadium-dependent haloperoxidase"/>
    <property type="match status" value="1"/>
</dbReference>
<evidence type="ECO:0000256" key="2">
    <source>
        <dbReference type="ARBA" id="ARBA00022475"/>
    </source>
</evidence>
<dbReference type="InterPro" id="IPR036938">
    <property type="entry name" value="PAP2/HPO_sf"/>
</dbReference>
<evidence type="ECO:0000313" key="10">
    <source>
        <dbReference type="Proteomes" id="UP001160142"/>
    </source>
</evidence>
<evidence type="ECO:0000256" key="6">
    <source>
        <dbReference type="ARBA" id="ARBA00023136"/>
    </source>
</evidence>
<protein>
    <submittedName>
        <fullName evidence="9">Membrane-associated phospholipid phosphatase</fullName>
    </submittedName>
</protein>
<evidence type="ECO:0000256" key="1">
    <source>
        <dbReference type="ARBA" id="ARBA00004651"/>
    </source>
</evidence>
<feature type="transmembrane region" description="Helical" evidence="7">
    <location>
        <begin position="134"/>
        <end position="150"/>
    </location>
</feature>
<keyword evidence="6 7" id="KW-0472">Membrane</keyword>
<gene>
    <name evidence="9" type="ORF">M2152_002268</name>
</gene>
<dbReference type="PANTHER" id="PTHR14969:SF62">
    <property type="entry name" value="DECAPRENYLPHOSPHORYL-5-PHOSPHORIBOSE PHOSPHATASE RV3807C-RELATED"/>
    <property type="match status" value="1"/>
</dbReference>
<feature type="transmembrane region" description="Helical" evidence="7">
    <location>
        <begin position="181"/>
        <end position="203"/>
    </location>
</feature>
<dbReference type="Gene3D" id="1.20.144.10">
    <property type="entry name" value="Phosphatidic acid phosphatase type 2/haloperoxidase"/>
    <property type="match status" value="1"/>
</dbReference>
<organism evidence="9 10">
    <name type="scientific">Antiquaquibacter oligotrophicus</name>
    <dbReference type="NCBI Taxonomy" id="2880260"/>
    <lineage>
        <taxon>Bacteria</taxon>
        <taxon>Bacillati</taxon>
        <taxon>Actinomycetota</taxon>
        <taxon>Actinomycetes</taxon>
        <taxon>Micrococcales</taxon>
        <taxon>Microbacteriaceae</taxon>
        <taxon>Antiquaquibacter</taxon>
    </lineage>
</organism>
<feature type="domain" description="Phosphatidic acid phosphatase type 2/haloperoxidase" evidence="8">
    <location>
        <begin position="96"/>
        <end position="196"/>
    </location>
</feature>
<name>A0ABT6KQ39_9MICO</name>
<feature type="transmembrane region" description="Helical" evidence="7">
    <location>
        <begin position="157"/>
        <end position="175"/>
    </location>
</feature>
<comment type="subcellular location">
    <subcellularLocation>
        <location evidence="1">Cell membrane</location>
        <topology evidence="1">Multi-pass membrane protein</topology>
    </subcellularLocation>
</comment>
<comment type="caution">
    <text evidence="9">The sequence shown here is derived from an EMBL/GenBank/DDBJ whole genome shotgun (WGS) entry which is preliminary data.</text>
</comment>